<keyword evidence="4" id="KW-1185">Reference proteome</keyword>
<dbReference type="Pfam" id="PF18917">
    <property type="entry name" value="LiaI-LiaF-like_TM1"/>
    <property type="match status" value="1"/>
</dbReference>
<dbReference type="EMBL" id="LGSS01000003">
    <property type="protein sequence ID" value="KNF09520.1"/>
    <property type="molecule type" value="Genomic_DNA"/>
</dbReference>
<dbReference type="AlphaFoldDB" id="A0A0L0WDM9"/>
<keyword evidence="1" id="KW-1133">Transmembrane helix</keyword>
<dbReference type="STRING" id="1503.CLPU_3c03000"/>
<name>A0A0L0WDM9_GOTPU</name>
<feature type="transmembrane region" description="Helical" evidence="1">
    <location>
        <begin position="6"/>
        <end position="29"/>
    </location>
</feature>
<evidence type="ECO:0000256" key="1">
    <source>
        <dbReference type="SAM" id="Phobius"/>
    </source>
</evidence>
<organism evidence="3 4">
    <name type="scientific">Gottschalkia purinilytica</name>
    <name type="common">Clostridium purinilyticum</name>
    <dbReference type="NCBI Taxonomy" id="1503"/>
    <lineage>
        <taxon>Bacteria</taxon>
        <taxon>Bacillati</taxon>
        <taxon>Bacillota</taxon>
        <taxon>Tissierellia</taxon>
        <taxon>Tissierellales</taxon>
        <taxon>Gottschalkiaceae</taxon>
        <taxon>Gottschalkia</taxon>
    </lineage>
</organism>
<accession>A0A0L0WDM9</accession>
<keyword evidence="1" id="KW-0812">Transmembrane</keyword>
<keyword evidence="1" id="KW-0472">Membrane</keyword>
<sequence length="90" mass="10158">MKRDSVILGSILIFLGGFWLLNNLGLISISIIDVFKQLKNVVDLWPLALILLGVHWVSSSRAVRSVSWILMLGIVVAYIMLKNNYITNFI</sequence>
<gene>
    <name evidence="3" type="ORF">CLPU_3c03000</name>
</gene>
<dbReference type="InterPro" id="IPR043726">
    <property type="entry name" value="LiaI-LiaF-like_TM1"/>
</dbReference>
<comment type="caution">
    <text evidence="3">The sequence shown here is derived from an EMBL/GenBank/DDBJ whole genome shotgun (WGS) entry which is preliminary data.</text>
</comment>
<evidence type="ECO:0000313" key="3">
    <source>
        <dbReference type="EMBL" id="KNF09520.1"/>
    </source>
</evidence>
<feature type="transmembrane region" description="Helical" evidence="1">
    <location>
        <begin position="65"/>
        <end position="81"/>
    </location>
</feature>
<reference evidence="4" key="1">
    <citation type="submission" date="2015-07" db="EMBL/GenBank/DDBJ databases">
        <title>Draft genome sequence of the purine-degrading Gottschalkia purinilyticum DSM 1384 (formerly Clostridium purinilyticum).</title>
        <authorList>
            <person name="Poehlein A."/>
            <person name="Schiel-Bengelsdorf B."/>
            <person name="Bengelsdorf F.R."/>
            <person name="Daniel R."/>
            <person name="Duerre P."/>
        </authorList>
    </citation>
    <scope>NUCLEOTIDE SEQUENCE [LARGE SCALE GENOMIC DNA]</scope>
    <source>
        <strain evidence="4">DSM 1384</strain>
    </source>
</reference>
<dbReference type="Proteomes" id="UP000037267">
    <property type="component" value="Unassembled WGS sequence"/>
</dbReference>
<evidence type="ECO:0000313" key="4">
    <source>
        <dbReference type="Proteomes" id="UP000037267"/>
    </source>
</evidence>
<protein>
    <recommendedName>
        <fullName evidence="2">LiaI-LiaF-like transmembrane region domain-containing protein</fullName>
    </recommendedName>
</protein>
<feature type="domain" description="LiaI-LiaF-like transmembrane region" evidence="2">
    <location>
        <begin position="6"/>
        <end position="54"/>
    </location>
</feature>
<dbReference type="RefSeq" id="WP_050354495.1">
    <property type="nucleotide sequence ID" value="NZ_LGSS01000003.1"/>
</dbReference>
<proteinExistence type="predicted"/>
<evidence type="ECO:0000259" key="2">
    <source>
        <dbReference type="Pfam" id="PF18917"/>
    </source>
</evidence>
<feature type="transmembrane region" description="Helical" evidence="1">
    <location>
        <begin position="41"/>
        <end position="59"/>
    </location>
</feature>